<evidence type="ECO:0000313" key="2">
    <source>
        <dbReference type="Proteomes" id="UP001367508"/>
    </source>
</evidence>
<proteinExistence type="predicted"/>
<evidence type="ECO:0000313" key="1">
    <source>
        <dbReference type="EMBL" id="KAK7337832.1"/>
    </source>
</evidence>
<comment type="caution">
    <text evidence="1">The sequence shown here is derived from an EMBL/GenBank/DDBJ whole genome shotgun (WGS) entry which is preliminary data.</text>
</comment>
<name>A0AAN9QJL9_CANGL</name>
<gene>
    <name evidence="1" type="ORF">VNO77_18419</name>
</gene>
<dbReference type="AlphaFoldDB" id="A0AAN9QJL9"/>
<accession>A0AAN9QJL9</accession>
<organism evidence="1 2">
    <name type="scientific">Canavalia gladiata</name>
    <name type="common">Sword bean</name>
    <name type="synonym">Dolichos gladiatus</name>
    <dbReference type="NCBI Taxonomy" id="3824"/>
    <lineage>
        <taxon>Eukaryota</taxon>
        <taxon>Viridiplantae</taxon>
        <taxon>Streptophyta</taxon>
        <taxon>Embryophyta</taxon>
        <taxon>Tracheophyta</taxon>
        <taxon>Spermatophyta</taxon>
        <taxon>Magnoliopsida</taxon>
        <taxon>eudicotyledons</taxon>
        <taxon>Gunneridae</taxon>
        <taxon>Pentapetalae</taxon>
        <taxon>rosids</taxon>
        <taxon>fabids</taxon>
        <taxon>Fabales</taxon>
        <taxon>Fabaceae</taxon>
        <taxon>Papilionoideae</taxon>
        <taxon>50 kb inversion clade</taxon>
        <taxon>NPAAA clade</taxon>
        <taxon>indigoferoid/millettioid clade</taxon>
        <taxon>Phaseoleae</taxon>
        <taxon>Canavalia</taxon>
    </lineage>
</organism>
<protein>
    <submittedName>
        <fullName evidence="1">Uncharacterized protein</fullName>
    </submittedName>
</protein>
<dbReference type="Proteomes" id="UP001367508">
    <property type="component" value="Unassembled WGS sequence"/>
</dbReference>
<sequence length="74" mass="8295">MVPWSWVPNWRQGTTLVFDFKSTSCSSSQSIIVGTTTVQPLFHRFRAVTAACDGNTLRKQQTYVTQSVSKAKNL</sequence>
<keyword evidence="2" id="KW-1185">Reference proteome</keyword>
<reference evidence="1 2" key="1">
    <citation type="submission" date="2024-01" db="EMBL/GenBank/DDBJ databases">
        <title>The genomes of 5 underutilized Papilionoideae crops provide insights into root nodulation and disease resistanc.</title>
        <authorList>
            <person name="Jiang F."/>
        </authorList>
    </citation>
    <scope>NUCLEOTIDE SEQUENCE [LARGE SCALE GENOMIC DNA]</scope>
    <source>
        <strain evidence="1">LVBAO_FW01</strain>
        <tissue evidence="1">Leaves</tissue>
    </source>
</reference>
<dbReference type="EMBL" id="JAYMYQ010000004">
    <property type="protein sequence ID" value="KAK7337832.1"/>
    <property type="molecule type" value="Genomic_DNA"/>
</dbReference>